<feature type="compositionally biased region" description="Basic residues" evidence="3">
    <location>
        <begin position="242"/>
        <end position="253"/>
    </location>
</feature>
<gene>
    <name evidence="5" type="ORF">DGAL_LOCUS7808</name>
</gene>
<proteinExistence type="predicted"/>
<feature type="compositionally biased region" description="Low complexity" evidence="3">
    <location>
        <begin position="499"/>
        <end position="517"/>
    </location>
</feature>
<dbReference type="Gene3D" id="2.30.30.40">
    <property type="entry name" value="SH3 Domains"/>
    <property type="match status" value="1"/>
</dbReference>
<dbReference type="Proteomes" id="UP000789390">
    <property type="component" value="Unassembled WGS sequence"/>
</dbReference>
<dbReference type="InterPro" id="IPR036028">
    <property type="entry name" value="SH3-like_dom_sf"/>
</dbReference>
<reference evidence="5" key="1">
    <citation type="submission" date="2021-11" db="EMBL/GenBank/DDBJ databases">
        <authorList>
            <person name="Schell T."/>
        </authorList>
    </citation>
    <scope>NUCLEOTIDE SEQUENCE</scope>
    <source>
        <strain evidence="5">M5</strain>
    </source>
</reference>
<accession>A0A8J2W4G5</accession>
<evidence type="ECO:0000256" key="2">
    <source>
        <dbReference type="PROSITE-ProRule" id="PRU00192"/>
    </source>
</evidence>
<keyword evidence="6" id="KW-1185">Reference proteome</keyword>
<keyword evidence="1 2" id="KW-0728">SH3 domain</keyword>
<evidence type="ECO:0000259" key="4">
    <source>
        <dbReference type="PROSITE" id="PS50002"/>
    </source>
</evidence>
<feature type="region of interest" description="Disordered" evidence="3">
    <location>
        <begin position="1"/>
        <end position="27"/>
    </location>
</feature>
<organism evidence="5 6">
    <name type="scientific">Daphnia galeata</name>
    <dbReference type="NCBI Taxonomy" id="27404"/>
    <lineage>
        <taxon>Eukaryota</taxon>
        <taxon>Metazoa</taxon>
        <taxon>Ecdysozoa</taxon>
        <taxon>Arthropoda</taxon>
        <taxon>Crustacea</taxon>
        <taxon>Branchiopoda</taxon>
        <taxon>Diplostraca</taxon>
        <taxon>Cladocera</taxon>
        <taxon>Anomopoda</taxon>
        <taxon>Daphniidae</taxon>
        <taxon>Daphnia</taxon>
    </lineage>
</organism>
<evidence type="ECO:0000256" key="3">
    <source>
        <dbReference type="SAM" id="MobiDB-lite"/>
    </source>
</evidence>
<comment type="caution">
    <text evidence="5">The sequence shown here is derived from an EMBL/GenBank/DDBJ whole genome shotgun (WGS) entry which is preliminary data.</text>
</comment>
<dbReference type="SUPFAM" id="SSF50044">
    <property type="entry name" value="SH3-domain"/>
    <property type="match status" value="1"/>
</dbReference>
<evidence type="ECO:0000313" key="6">
    <source>
        <dbReference type="Proteomes" id="UP000789390"/>
    </source>
</evidence>
<dbReference type="PROSITE" id="PS50002">
    <property type="entry name" value="SH3"/>
    <property type="match status" value="1"/>
</dbReference>
<dbReference type="EMBL" id="CAKKLH010000157">
    <property type="protein sequence ID" value="CAH0104879.1"/>
    <property type="molecule type" value="Genomic_DNA"/>
</dbReference>
<dbReference type="AlphaFoldDB" id="A0A8J2W4G5"/>
<evidence type="ECO:0000313" key="5">
    <source>
        <dbReference type="EMBL" id="CAH0104879.1"/>
    </source>
</evidence>
<feature type="compositionally biased region" description="Basic and acidic residues" evidence="3">
    <location>
        <begin position="49"/>
        <end position="62"/>
    </location>
</feature>
<feature type="region of interest" description="Disordered" evidence="3">
    <location>
        <begin position="227"/>
        <end position="271"/>
    </location>
</feature>
<feature type="region of interest" description="Disordered" evidence="3">
    <location>
        <begin position="296"/>
        <end position="329"/>
    </location>
</feature>
<feature type="region of interest" description="Disordered" evidence="3">
    <location>
        <begin position="174"/>
        <end position="194"/>
    </location>
</feature>
<feature type="domain" description="SH3" evidence="4">
    <location>
        <begin position="27"/>
        <end position="101"/>
    </location>
</feature>
<feature type="region of interest" description="Disordered" evidence="3">
    <location>
        <begin position="130"/>
        <end position="151"/>
    </location>
</feature>
<sequence length="602" mass="65173">MHSSTPCSAAASRESGPMSPMESQGWRKKSTVTVLYSYSYPVSNSTHNSDSHDGGNEVSMREGERLILLEKSNMDWLQVRRPGDKSQPFYAPANYLQEDGISKAKKSVPSSPSSNTGSFMASKSGHIAVNPSGHNKSNANRRHIGVSSSTSASIAHLNETSRSDDCLHSPSISIRQQQSDLKSASGGGGSSKWSIRQVANSELRKQRSTSMDAIMFLELLENEIKDMPGGSGANSGGDVNKRSGHKGSGHKNKYGMEESAHNRSSSSIGRQLKSESLVDRFKKPRISKDLWERRKSWAVEESTPPPTTTLDGPTPSCQRRGDGQYKLGQTSSTLDAVAIGRSTAAAKSFSPTGESVESWSIRQQQPDVNAIQMRPIVDPMPALPAKKNPSQQGVAVSASPPVRLPKVDNYSRVIPLQSAVPSPGSPRNNKSNSVVQCNQQQQFIATAVHFFSDSQSRLIGIAGEVGSADSDAPVPHPIPPPRRSSSESMERSAGIMGQSASSSSPPRLPPKNAKLPAAKPPTPTTTPKQQQQQETSSTQKYEIITQSCHECSTPNQKKEVKDNYVNLMRPLTMVDTLDDIQSDESGIYMSFDNPLFNEKEVI</sequence>
<name>A0A8J2W4G5_9CRUS</name>
<feature type="compositionally biased region" description="Low complexity" evidence="3">
    <location>
        <begin position="525"/>
        <end position="540"/>
    </location>
</feature>
<dbReference type="OrthoDB" id="79452at2759"/>
<feature type="region of interest" description="Disordered" evidence="3">
    <location>
        <begin position="416"/>
        <end position="435"/>
    </location>
</feature>
<dbReference type="SMART" id="SM00326">
    <property type="entry name" value="SH3"/>
    <property type="match status" value="1"/>
</dbReference>
<feature type="region of interest" description="Disordered" evidence="3">
    <location>
        <begin position="466"/>
        <end position="540"/>
    </location>
</feature>
<feature type="region of interest" description="Disordered" evidence="3">
    <location>
        <begin position="41"/>
        <end position="62"/>
    </location>
</feature>
<evidence type="ECO:0000256" key="1">
    <source>
        <dbReference type="ARBA" id="ARBA00022443"/>
    </source>
</evidence>
<dbReference type="InterPro" id="IPR001452">
    <property type="entry name" value="SH3_domain"/>
</dbReference>
<protein>
    <recommendedName>
        <fullName evidence="4">SH3 domain-containing protein</fullName>
    </recommendedName>
</protein>